<dbReference type="SMART" id="SM00283">
    <property type="entry name" value="MA"/>
    <property type="match status" value="1"/>
</dbReference>
<dbReference type="STRING" id="258515.SAMN05192585_12430"/>
<dbReference type="AlphaFoldDB" id="A0A1H0CQC8"/>
<dbReference type="Gene3D" id="1.10.287.950">
    <property type="entry name" value="Methyl-accepting chemotaxis protein"/>
    <property type="match status" value="1"/>
</dbReference>
<keyword evidence="5" id="KW-1185">Reference proteome</keyword>
<dbReference type="OrthoDB" id="1410840at2"/>
<evidence type="ECO:0000256" key="2">
    <source>
        <dbReference type="PROSITE-ProRule" id="PRU00284"/>
    </source>
</evidence>
<dbReference type="SUPFAM" id="SSF58104">
    <property type="entry name" value="Methyl-accepting chemotaxis protein (MCP) signaling domain"/>
    <property type="match status" value="1"/>
</dbReference>
<dbReference type="InterPro" id="IPR018771">
    <property type="entry name" value="PocR_dom"/>
</dbReference>
<dbReference type="Pfam" id="PF00015">
    <property type="entry name" value="MCPsignal"/>
    <property type="match status" value="1"/>
</dbReference>
<organism evidence="4 5">
    <name type="scientific">Acetanaerobacterium elongatum</name>
    <dbReference type="NCBI Taxonomy" id="258515"/>
    <lineage>
        <taxon>Bacteria</taxon>
        <taxon>Bacillati</taxon>
        <taxon>Bacillota</taxon>
        <taxon>Clostridia</taxon>
        <taxon>Eubacteriales</taxon>
        <taxon>Oscillospiraceae</taxon>
        <taxon>Acetanaerobacterium</taxon>
    </lineage>
</organism>
<dbReference type="PANTHER" id="PTHR32089">
    <property type="entry name" value="METHYL-ACCEPTING CHEMOTAXIS PROTEIN MCPB"/>
    <property type="match status" value="1"/>
</dbReference>
<dbReference type="Proteomes" id="UP000199182">
    <property type="component" value="Unassembled WGS sequence"/>
</dbReference>
<dbReference type="EMBL" id="FNID01000024">
    <property type="protein sequence ID" value="SDN60048.1"/>
    <property type="molecule type" value="Genomic_DNA"/>
</dbReference>
<evidence type="ECO:0000259" key="3">
    <source>
        <dbReference type="PROSITE" id="PS50111"/>
    </source>
</evidence>
<dbReference type="PANTHER" id="PTHR32089:SF112">
    <property type="entry name" value="LYSOZYME-LIKE PROTEIN-RELATED"/>
    <property type="match status" value="1"/>
</dbReference>
<keyword evidence="1 2" id="KW-0807">Transducer</keyword>
<proteinExistence type="predicted"/>
<dbReference type="PROSITE" id="PS50111">
    <property type="entry name" value="CHEMOTAXIS_TRANSDUC_2"/>
    <property type="match status" value="1"/>
</dbReference>
<dbReference type="Pfam" id="PF10114">
    <property type="entry name" value="PocR"/>
    <property type="match status" value="1"/>
</dbReference>
<name>A0A1H0CQC8_9FIRM</name>
<dbReference type="GO" id="GO:0016020">
    <property type="term" value="C:membrane"/>
    <property type="evidence" value="ECO:0007669"/>
    <property type="project" value="InterPro"/>
</dbReference>
<feature type="domain" description="Methyl-accepting transducer" evidence="3">
    <location>
        <begin position="202"/>
        <end position="347"/>
    </location>
</feature>
<accession>A0A1H0CQC8</accession>
<protein>
    <submittedName>
        <fullName evidence="4">Ligand-binding sensor domain-containing protein</fullName>
    </submittedName>
</protein>
<evidence type="ECO:0000256" key="1">
    <source>
        <dbReference type="ARBA" id="ARBA00023224"/>
    </source>
</evidence>
<sequence>MISVVDSKVDLKKLELADIIDVNVLQKFLDNFAVGFNCAAVSVGRHGEEFTRPSHYRPFCSNYIHASKVGDERCAVCHNDFGRKAISIGRPYIGQCHAGLVDFSAPVIINGEHIGTVLGGQILEKPADEKTIRRVASEIGTSSDGLWEAAEQIDIVPMKTIEAAAEVMYIVVNALAQSGYNRIETDLLSSDLANNFIQISATIDNLSEDSQTITVSQSNLVEEINQIRDNIKEITKVLESIKQIAYQTTILGVNASIEAAHIGKAGKGFAVVADEIRRLSDTTKATVESIDHIKQTIDSSINTTLKSANTTLGTTSNQSAAMEELSATVQSSVTLAEDLRSLFGKKQ</sequence>
<dbReference type="RefSeq" id="WP_092641255.1">
    <property type="nucleotide sequence ID" value="NZ_FNID01000024.1"/>
</dbReference>
<dbReference type="InterPro" id="IPR004089">
    <property type="entry name" value="MCPsignal_dom"/>
</dbReference>
<reference evidence="4 5" key="1">
    <citation type="submission" date="2016-10" db="EMBL/GenBank/DDBJ databases">
        <authorList>
            <person name="de Groot N.N."/>
        </authorList>
    </citation>
    <scope>NUCLEOTIDE SEQUENCE [LARGE SCALE GENOMIC DNA]</scope>
    <source>
        <strain evidence="4 5">CGMCC 1.5012</strain>
    </source>
</reference>
<evidence type="ECO:0000313" key="4">
    <source>
        <dbReference type="EMBL" id="SDN60048.1"/>
    </source>
</evidence>
<gene>
    <name evidence="4" type="ORF">SAMN05192585_12430</name>
</gene>
<evidence type="ECO:0000313" key="5">
    <source>
        <dbReference type="Proteomes" id="UP000199182"/>
    </source>
</evidence>
<dbReference type="GO" id="GO:0007165">
    <property type="term" value="P:signal transduction"/>
    <property type="evidence" value="ECO:0007669"/>
    <property type="project" value="UniProtKB-KW"/>
</dbReference>